<name>A0A7X8XTU0_9BACT</name>
<organism evidence="1 2">
    <name type="scientific">Flammeovirga agarivorans</name>
    <dbReference type="NCBI Taxonomy" id="2726742"/>
    <lineage>
        <taxon>Bacteria</taxon>
        <taxon>Pseudomonadati</taxon>
        <taxon>Bacteroidota</taxon>
        <taxon>Cytophagia</taxon>
        <taxon>Cytophagales</taxon>
        <taxon>Flammeovirgaceae</taxon>
        <taxon>Flammeovirga</taxon>
    </lineage>
</organism>
<dbReference type="EMBL" id="JABAIL010000001">
    <property type="protein sequence ID" value="NLR89732.1"/>
    <property type="molecule type" value="Genomic_DNA"/>
</dbReference>
<reference evidence="1 2" key="1">
    <citation type="submission" date="2020-04" db="EMBL/GenBank/DDBJ databases">
        <title>Flammeovirga sp. SR4, a novel species isolated from seawater.</title>
        <authorList>
            <person name="Wang X."/>
        </authorList>
    </citation>
    <scope>NUCLEOTIDE SEQUENCE [LARGE SCALE GENOMIC DNA]</scope>
    <source>
        <strain evidence="1 2">SR4</strain>
    </source>
</reference>
<gene>
    <name evidence="1" type="ORF">HGP29_00875</name>
</gene>
<comment type="caution">
    <text evidence="1">The sequence shown here is derived from an EMBL/GenBank/DDBJ whole genome shotgun (WGS) entry which is preliminary data.</text>
</comment>
<dbReference type="RefSeq" id="WP_168880418.1">
    <property type="nucleotide sequence ID" value="NZ_JABAIL010000001.1"/>
</dbReference>
<accession>A0A7X8XTU0</accession>
<dbReference type="Gene3D" id="2.60.120.1130">
    <property type="match status" value="1"/>
</dbReference>
<dbReference type="Proteomes" id="UP000585050">
    <property type="component" value="Unassembled WGS sequence"/>
</dbReference>
<proteinExistence type="predicted"/>
<evidence type="ECO:0000313" key="2">
    <source>
        <dbReference type="Proteomes" id="UP000585050"/>
    </source>
</evidence>
<dbReference type="AlphaFoldDB" id="A0A7X8XTU0"/>
<dbReference type="Gene3D" id="2.60.40.3140">
    <property type="match status" value="1"/>
</dbReference>
<keyword evidence="2" id="KW-1185">Reference proteome</keyword>
<evidence type="ECO:0000313" key="1">
    <source>
        <dbReference type="EMBL" id="NLR89732.1"/>
    </source>
</evidence>
<evidence type="ECO:0008006" key="3">
    <source>
        <dbReference type="Google" id="ProtNLM"/>
    </source>
</evidence>
<protein>
    <recommendedName>
        <fullName evidence="3">DUF3857 domain-containing protein</fullName>
    </recommendedName>
</protein>
<sequence>MKNSVFCLIIAIAIIFTQQSYGQKVPKKLTYGKVSKELLALKSYDKDSTANALVIGDMGWLTFDIENNSWIIRTKRHLRIKVFNKEAFYLGNIKLPYYKYKGTDEVINSIKGAIYYLEKGKVVKKKIDQSDVRILRHSKTKGFYKVTFPRLREGCVIELFYNKNSEFLSHIDNWEVQREIPVLMSTFSMEIPESMKYKVVNSRYFPIKELPSTGSSKTFNLRTKDNTSLQSLTLVKTTNDEYIQNYNVRRWRVEQVPAFKEEPFMTSPQDYLARLKFELFSANNKQDYHSNSWTGVVKVLNLHSRVGDQMHRVGFMKERLDDIKNKTPDHLERAKLAYDIISKRMNWNKELSVYCHDGGTRKAYLDRRGNVAEINLMLFAALEYLNVPTIAVFSSTRGYTMITPDEAEINRLNYVLAAINIDGKYILLDATTKSHPFGVLPLRALNYQGVILSKNQNLDGKLLSIEPTSLEYKSIQSRVSINRDLSAICDFTVSHKGYDAINWRNKHLSKSEETYLEEKENQLEGLTVESYEREGAKSLNSSIKEIYKFNLEKCIEDVGGQLVFNPMVMIETSKNPFTQETRRYPVELPYGVKRKYMIQVEIPDNLAIKELPKPQIVRMPGNSGKLKYVITQTSDRSFMILFDLEIKKIVFSPDEYSLLKNFFDQIYKFHTSPVLLVKNEM</sequence>